<dbReference type="GO" id="GO:0005634">
    <property type="term" value="C:nucleus"/>
    <property type="evidence" value="ECO:0007669"/>
    <property type="project" value="UniProtKB-SubCell"/>
</dbReference>
<dbReference type="GO" id="GO:0030154">
    <property type="term" value="P:cell differentiation"/>
    <property type="evidence" value="ECO:0007669"/>
    <property type="project" value="TreeGrafter"/>
</dbReference>
<proteinExistence type="inferred from homology"/>
<dbReference type="SUPFAM" id="SSF47769">
    <property type="entry name" value="SAM/Pointed domain"/>
    <property type="match status" value="1"/>
</dbReference>
<comment type="caution">
    <text evidence="7">The sequence shown here is derived from an EMBL/GenBank/DDBJ whole genome shotgun (WGS) entry which is preliminary data.</text>
</comment>
<dbReference type="InterPro" id="IPR036390">
    <property type="entry name" value="WH_DNA-bd_sf"/>
</dbReference>
<dbReference type="InterPro" id="IPR000418">
    <property type="entry name" value="Ets_dom"/>
</dbReference>
<comment type="subcellular location">
    <subcellularLocation>
        <location evidence="3">Nucleus</location>
    </subcellularLocation>
</comment>
<gene>
    <name evidence="7" type="ORF">AAFF_G00170720</name>
</gene>
<dbReference type="AlphaFoldDB" id="A0AAD7W783"/>
<organism evidence="7 8">
    <name type="scientific">Aldrovandia affinis</name>
    <dbReference type="NCBI Taxonomy" id="143900"/>
    <lineage>
        <taxon>Eukaryota</taxon>
        <taxon>Metazoa</taxon>
        <taxon>Chordata</taxon>
        <taxon>Craniata</taxon>
        <taxon>Vertebrata</taxon>
        <taxon>Euteleostomi</taxon>
        <taxon>Actinopterygii</taxon>
        <taxon>Neopterygii</taxon>
        <taxon>Teleostei</taxon>
        <taxon>Notacanthiformes</taxon>
        <taxon>Halosauridae</taxon>
        <taxon>Aldrovandia</taxon>
    </lineage>
</organism>
<keyword evidence="3" id="KW-0539">Nucleus</keyword>
<dbReference type="InterPro" id="IPR046328">
    <property type="entry name" value="ETS_fam"/>
</dbReference>
<dbReference type="FunFam" id="1.10.10.10:FF:001336">
    <property type="entry name" value="Epithelium specific ets factor 3, ese3, putative"/>
    <property type="match status" value="1"/>
</dbReference>
<dbReference type="Pfam" id="PF02198">
    <property type="entry name" value="SAM_PNT"/>
    <property type="match status" value="1"/>
</dbReference>
<dbReference type="Gene3D" id="1.10.10.10">
    <property type="entry name" value="Winged helix-like DNA-binding domain superfamily/Winged helix DNA-binding domain"/>
    <property type="match status" value="2"/>
</dbReference>
<comment type="similarity">
    <text evidence="1 3">Belongs to the ETS family.</text>
</comment>
<keyword evidence="2 3" id="KW-0238">DNA-binding</keyword>
<evidence type="ECO:0000313" key="8">
    <source>
        <dbReference type="Proteomes" id="UP001221898"/>
    </source>
</evidence>
<evidence type="ECO:0000259" key="6">
    <source>
        <dbReference type="PROSITE" id="PS51433"/>
    </source>
</evidence>
<feature type="region of interest" description="Disordered" evidence="4">
    <location>
        <begin position="264"/>
        <end position="337"/>
    </location>
</feature>
<dbReference type="SMART" id="SM00413">
    <property type="entry name" value="ETS"/>
    <property type="match status" value="2"/>
</dbReference>
<keyword evidence="8" id="KW-1185">Reference proteome</keyword>
<dbReference type="Pfam" id="PF00178">
    <property type="entry name" value="Ets"/>
    <property type="match status" value="2"/>
</dbReference>
<sequence length="560" mass="62718">MDCMATVPQSDTTVEPRIDLTDNLFLNPEFWKASMEKFSVKLPATFQPALDAQRGTSQSGLLLTFWSRIFFSVWSEKADEMSESCDLSSILTNANWAVYQSSSLEPLLAGYNTALPLTTEPALPLGGPHLHTVYSSLEPDKWYYKPPQHWTRGNILEWISHHVEESQFDASTLDLDNCSMDGPTLCQLSRDTLVSMFGSLGERLFQNLLELKAKYGGGDLNMACDFFNSLFDEYPEIMNVNGGEVGYDLLITDKRTGFGSLVQDGLKTLGNRTPRSDNGYESGRTSPDSLDNASTGMPSFPNPNSPGSAGSESELEEEPFSHYTTQRPDEVGGPQGGVFKFVKSEAVAQLWGQKKRNSSMNYEKLSRAMSLVQDGLKTLGNRTPRSDNGYESGRTSPDSLDNASTGMPSFPNPNSPGSAGSESELEEEPFSHYTKGNVQRRRGRPKKSSAGSEHFKAKKSKHAPRGTHLWEFIRDILIHPDQHNGLMKWEDRREGVFKFVKSEAVAQLWGQKKRNSSMNYEKLSRAMRYYYKREILDRVDGRRLVYKFGKNSSGWKLGEV</sequence>
<feature type="domain" description="ETS" evidence="5">
    <location>
        <begin position="467"/>
        <end position="549"/>
    </location>
</feature>
<name>A0AAD7W783_9TELE</name>
<dbReference type="GO" id="GO:0000981">
    <property type="term" value="F:DNA-binding transcription factor activity, RNA polymerase II-specific"/>
    <property type="evidence" value="ECO:0007669"/>
    <property type="project" value="TreeGrafter"/>
</dbReference>
<evidence type="ECO:0000256" key="2">
    <source>
        <dbReference type="ARBA" id="ARBA00023125"/>
    </source>
</evidence>
<feature type="compositionally biased region" description="Basic residues" evidence="4">
    <location>
        <begin position="438"/>
        <end position="447"/>
    </location>
</feature>
<accession>A0AAD7W783</accession>
<dbReference type="Proteomes" id="UP001221898">
    <property type="component" value="Unassembled WGS sequence"/>
</dbReference>
<evidence type="ECO:0000313" key="7">
    <source>
        <dbReference type="EMBL" id="KAJ8386367.1"/>
    </source>
</evidence>
<dbReference type="PANTHER" id="PTHR11849">
    <property type="entry name" value="ETS"/>
    <property type="match status" value="1"/>
</dbReference>
<dbReference type="PROSITE" id="PS51433">
    <property type="entry name" value="PNT"/>
    <property type="match status" value="1"/>
</dbReference>
<dbReference type="SMART" id="SM00251">
    <property type="entry name" value="SAM_PNT"/>
    <property type="match status" value="1"/>
</dbReference>
<dbReference type="GO" id="GO:0043565">
    <property type="term" value="F:sequence-specific DNA binding"/>
    <property type="evidence" value="ECO:0007669"/>
    <property type="project" value="InterPro"/>
</dbReference>
<feature type="domain" description="PNT" evidence="6">
    <location>
        <begin position="129"/>
        <end position="215"/>
    </location>
</feature>
<dbReference type="InterPro" id="IPR036388">
    <property type="entry name" value="WH-like_DNA-bd_sf"/>
</dbReference>
<dbReference type="PRINTS" id="PR00454">
    <property type="entry name" value="ETSDOMAIN"/>
</dbReference>
<dbReference type="InterPro" id="IPR013761">
    <property type="entry name" value="SAM/pointed_sf"/>
</dbReference>
<feature type="domain" description="ETS" evidence="5">
    <location>
        <begin position="336"/>
        <end position="375"/>
    </location>
</feature>
<dbReference type="PANTHER" id="PTHR11849:SF13">
    <property type="entry name" value="ETS-RELATED TRANSCRIPTION FACTOR ELF-3"/>
    <property type="match status" value="1"/>
</dbReference>
<feature type="compositionally biased region" description="Polar residues" evidence="4">
    <location>
        <begin position="393"/>
        <end position="407"/>
    </location>
</feature>
<dbReference type="SUPFAM" id="SSF46785">
    <property type="entry name" value="Winged helix' DNA-binding domain"/>
    <property type="match status" value="2"/>
</dbReference>
<evidence type="ECO:0000256" key="1">
    <source>
        <dbReference type="ARBA" id="ARBA00005562"/>
    </source>
</evidence>
<feature type="compositionally biased region" description="Polar residues" evidence="4">
    <location>
        <begin position="283"/>
        <end position="297"/>
    </location>
</feature>
<evidence type="ECO:0000259" key="5">
    <source>
        <dbReference type="PROSITE" id="PS50061"/>
    </source>
</evidence>
<dbReference type="InterPro" id="IPR003118">
    <property type="entry name" value="Pointed_dom"/>
</dbReference>
<evidence type="ECO:0000256" key="3">
    <source>
        <dbReference type="RuleBase" id="RU004019"/>
    </source>
</evidence>
<protein>
    <submittedName>
        <fullName evidence="7">Uncharacterized protein</fullName>
    </submittedName>
</protein>
<evidence type="ECO:0000256" key="4">
    <source>
        <dbReference type="SAM" id="MobiDB-lite"/>
    </source>
</evidence>
<reference evidence="7" key="1">
    <citation type="journal article" date="2023" name="Science">
        <title>Genome structures resolve the early diversification of teleost fishes.</title>
        <authorList>
            <person name="Parey E."/>
            <person name="Louis A."/>
            <person name="Montfort J."/>
            <person name="Bouchez O."/>
            <person name="Roques C."/>
            <person name="Iampietro C."/>
            <person name="Lluch J."/>
            <person name="Castinel A."/>
            <person name="Donnadieu C."/>
            <person name="Desvignes T."/>
            <person name="Floi Bucao C."/>
            <person name="Jouanno E."/>
            <person name="Wen M."/>
            <person name="Mejri S."/>
            <person name="Dirks R."/>
            <person name="Jansen H."/>
            <person name="Henkel C."/>
            <person name="Chen W.J."/>
            <person name="Zahm M."/>
            <person name="Cabau C."/>
            <person name="Klopp C."/>
            <person name="Thompson A.W."/>
            <person name="Robinson-Rechavi M."/>
            <person name="Braasch I."/>
            <person name="Lecointre G."/>
            <person name="Bobe J."/>
            <person name="Postlethwait J.H."/>
            <person name="Berthelot C."/>
            <person name="Roest Crollius H."/>
            <person name="Guiguen Y."/>
        </authorList>
    </citation>
    <scope>NUCLEOTIDE SEQUENCE</scope>
    <source>
        <strain evidence="7">NC1722</strain>
    </source>
</reference>
<feature type="region of interest" description="Disordered" evidence="4">
    <location>
        <begin position="377"/>
        <end position="463"/>
    </location>
</feature>
<dbReference type="EMBL" id="JAINUG010000229">
    <property type="protein sequence ID" value="KAJ8386367.1"/>
    <property type="molecule type" value="Genomic_DNA"/>
</dbReference>
<dbReference type="PROSITE" id="PS50061">
    <property type="entry name" value="ETS_DOMAIN_3"/>
    <property type="match status" value="2"/>
</dbReference>
<dbReference type="Gene3D" id="1.10.150.50">
    <property type="entry name" value="Transcription Factor, Ets-1"/>
    <property type="match status" value="1"/>
</dbReference>